<dbReference type="Pfam" id="PF17844">
    <property type="entry name" value="SCP_3"/>
    <property type="match status" value="1"/>
</dbReference>
<reference evidence="3 4" key="1">
    <citation type="submission" date="2020-07" db="EMBL/GenBank/DDBJ databases">
        <title>Sequencing the genomes of 1000 actinobacteria strains.</title>
        <authorList>
            <person name="Klenk H.-P."/>
        </authorList>
    </citation>
    <scope>NUCLEOTIDE SEQUENCE [LARGE SCALE GENOMIC DNA]</scope>
    <source>
        <strain evidence="3 4">DSM 44442</strain>
    </source>
</reference>
<dbReference type="AlphaFoldDB" id="A0A7Z0EPU4"/>
<dbReference type="Gene3D" id="3.30.1050.40">
    <property type="match status" value="1"/>
</dbReference>
<dbReference type="InterPro" id="IPR041629">
    <property type="entry name" value="SCP_3"/>
</dbReference>
<organism evidence="3 4">
    <name type="scientific">Nocardiopsis aegyptia</name>
    <dbReference type="NCBI Taxonomy" id="220378"/>
    <lineage>
        <taxon>Bacteria</taxon>
        <taxon>Bacillati</taxon>
        <taxon>Actinomycetota</taxon>
        <taxon>Actinomycetes</taxon>
        <taxon>Streptosporangiales</taxon>
        <taxon>Nocardiopsidaceae</taxon>
        <taxon>Nocardiopsis</taxon>
    </lineage>
</organism>
<dbReference type="Proteomes" id="UP000572051">
    <property type="component" value="Unassembled WGS sequence"/>
</dbReference>
<evidence type="ECO:0000313" key="3">
    <source>
        <dbReference type="EMBL" id="NYJ35727.1"/>
    </source>
</evidence>
<evidence type="ECO:0000259" key="2">
    <source>
        <dbReference type="Pfam" id="PF17844"/>
    </source>
</evidence>
<comment type="caution">
    <text evidence="3">The sequence shown here is derived from an EMBL/GenBank/DDBJ whole genome shotgun (WGS) entry which is preliminary data.</text>
</comment>
<protein>
    <recommendedName>
        <fullName evidence="2">Bacterial SCP orthologue domain-containing protein</fullName>
    </recommendedName>
</protein>
<evidence type="ECO:0000256" key="1">
    <source>
        <dbReference type="SAM" id="MobiDB-lite"/>
    </source>
</evidence>
<gene>
    <name evidence="3" type="ORF">HNR10_003608</name>
</gene>
<accession>A0A7Z0EPU4</accession>
<evidence type="ECO:0000313" key="4">
    <source>
        <dbReference type="Proteomes" id="UP000572051"/>
    </source>
</evidence>
<name>A0A7Z0EPU4_9ACTN</name>
<feature type="domain" description="Bacterial SCP orthologue" evidence="2">
    <location>
        <begin position="52"/>
        <end position="143"/>
    </location>
</feature>
<dbReference type="RefSeq" id="WP_179825073.1">
    <property type="nucleotide sequence ID" value="NZ_JACCFS010000001.1"/>
</dbReference>
<sequence>MPSAMTASAVRRLRAALDDQLDALGEPPFQGGDEEAAAACAVAVLRSPEPLRPAVKAAVRATLAVLSDRAPGNSLEVRVPPYGAVQAVEGPRHTRGTPPGVVETDPTTWLRLATGLTTWDEALAEHRVQASGARSDLSELLPLWSDHPPGGPDSGTRH</sequence>
<dbReference type="EMBL" id="JACCFS010000001">
    <property type="protein sequence ID" value="NYJ35727.1"/>
    <property type="molecule type" value="Genomic_DNA"/>
</dbReference>
<proteinExistence type="predicted"/>
<keyword evidence="4" id="KW-1185">Reference proteome</keyword>
<feature type="region of interest" description="Disordered" evidence="1">
    <location>
        <begin position="139"/>
        <end position="158"/>
    </location>
</feature>